<dbReference type="Proteomes" id="UP000540698">
    <property type="component" value="Unassembled WGS sequence"/>
</dbReference>
<evidence type="ECO:0000256" key="2">
    <source>
        <dbReference type="ARBA" id="ARBA00006411"/>
    </source>
</evidence>
<protein>
    <submittedName>
        <fullName evidence="5">ESX secretion-associated protein EspG</fullName>
    </submittedName>
</protein>
<evidence type="ECO:0000256" key="4">
    <source>
        <dbReference type="ARBA" id="ARBA00023186"/>
    </source>
</evidence>
<proteinExistence type="inferred from homology"/>
<dbReference type="RefSeq" id="WP_062971805.1">
    <property type="nucleotide sequence ID" value="NZ_JAAXOS010000016.1"/>
</dbReference>
<keyword evidence="3" id="KW-0963">Cytoplasm</keyword>
<keyword evidence="4" id="KW-0143">Chaperone</keyword>
<evidence type="ECO:0000313" key="5">
    <source>
        <dbReference type="EMBL" id="NKY30215.1"/>
    </source>
</evidence>
<name>A0A7X6L9P6_9NOCA</name>
<reference evidence="5 6" key="1">
    <citation type="submission" date="2020-04" db="EMBL/GenBank/DDBJ databases">
        <title>MicrobeNet Type strains.</title>
        <authorList>
            <person name="Nicholson A.C."/>
        </authorList>
    </citation>
    <scope>NUCLEOTIDE SEQUENCE [LARGE SCALE GENOMIC DNA]</scope>
    <source>
        <strain evidence="5 6">DSM 44956</strain>
    </source>
</reference>
<sequence>MTSLTNDALLVVAERLGVQTLPLALAVGPQQDSIEEYRAARERAVTALLGDGLLDAEGEVESELAAALFVLAQPDRELVARVYTEDGARRFCLARRGEQHALAVRSGDRFEVHPIWADGSDVSLARPLLAALGPCEPAEIGGFSALAAELADRLDAAEGSSGYADAMYAIGVGERDAAVLGLAFGSCRAYAEIVAYAHRDGLTSRAPGTVVVYDTGRGRIVAAPMVSPDQQIWSTVTTGTDHRVTQAVATLLEGLPGGRWLPP</sequence>
<dbReference type="EMBL" id="JAAXOS010000016">
    <property type="protein sequence ID" value="NKY30215.1"/>
    <property type="molecule type" value="Genomic_DNA"/>
</dbReference>
<comment type="subcellular location">
    <subcellularLocation>
        <location evidence="1">Cytoplasm</location>
    </subcellularLocation>
</comment>
<dbReference type="InterPro" id="IPR025734">
    <property type="entry name" value="EspG"/>
</dbReference>
<comment type="similarity">
    <text evidence="2">Belongs to the EspG family.</text>
</comment>
<gene>
    <name evidence="5" type="ORF">HGB38_28965</name>
</gene>
<dbReference type="AlphaFoldDB" id="A0A7X6L9P6"/>
<organism evidence="5 6">
    <name type="scientific">Nocardia gamkensis</name>
    <dbReference type="NCBI Taxonomy" id="352869"/>
    <lineage>
        <taxon>Bacteria</taxon>
        <taxon>Bacillati</taxon>
        <taxon>Actinomycetota</taxon>
        <taxon>Actinomycetes</taxon>
        <taxon>Mycobacteriales</taxon>
        <taxon>Nocardiaceae</taxon>
        <taxon>Nocardia</taxon>
    </lineage>
</organism>
<evidence type="ECO:0000256" key="1">
    <source>
        <dbReference type="ARBA" id="ARBA00004496"/>
    </source>
</evidence>
<evidence type="ECO:0000256" key="3">
    <source>
        <dbReference type="ARBA" id="ARBA00022490"/>
    </source>
</evidence>
<dbReference type="Pfam" id="PF14011">
    <property type="entry name" value="ESX-1_EspG"/>
    <property type="match status" value="1"/>
</dbReference>
<accession>A0A7X6L9P6</accession>
<keyword evidence="6" id="KW-1185">Reference proteome</keyword>
<evidence type="ECO:0000313" key="6">
    <source>
        <dbReference type="Proteomes" id="UP000540698"/>
    </source>
</evidence>
<comment type="caution">
    <text evidence="5">The sequence shown here is derived from an EMBL/GenBank/DDBJ whole genome shotgun (WGS) entry which is preliminary data.</text>
</comment>